<organism evidence="2">
    <name type="scientific">hydrothermal vent metagenome</name>
    <dbReference type="NCBI Taxonomy" id="652676"/>
    <lineage>
        <taxon>unclassified sequences</taxon>
        <taxon>metagenomes</taxon>
        <taxon>ecological metagenomes</taxon>
    </lineage>
</organism>
<dbReference type="InterPro" id="IPR036457">
    <property type="entry name" value="PPM-type-like_dom_sf"/>
</dbReference>
<dbReference type="SUPFAM" id="SSF81606">
    <property type="entry name" value="PP2C-like"/>
    <property type="match status" value="1"/>
</dbReference>
<dbReference type="InterPro" id="IPR001932">
    <property type="entry name" value="PPM-type_phosphatase-like_dom"/>
</dbReference>
<accession>A0A1W1D3F7</accession>
<protein>
    <recommendedName>
        <fullName evidence="1">PPM-type phosphatase domain-containing protein</fullName>
    </recommendedName>
</protein>
<dbReference type="InterPro" id="IPR036890">
    <property type="entry name" value="HATPase_C_sf"/>
</dbReference>
<name>A0A1W1D3F7_9ZZZZ</name>
<feature type="domain" description="PPM-type phosphatase" evidence="1">
    <location>
        <begin position="159"/>
        <end position="294"/>
    </location>
</feature>
<dbReference type="AlphaFoldDB" id="A0A1W1D3F7"/>
<sequence>MTLIETFSIKENADIIYTKQMLQNHFDDTKFIDKSFFLFAFMELATNLIKHTNGGTVFLFESLGYYLLGVGDNGTGIQNVTSSLKKGFSTANNSLGLGLYQLHTNEVYDFEIFSTTQKHFHGTTILLKPKQIYSNITAVSDPFINEKNNGDFFAKKGKFLLFGDAAGHNKKAHTTAQFITKKFFSTPLSCILIDKFFLSLHQELQDNAMRGAVCIVGEIVKNHLTICGVGDLSLWIKTPKTMQRKKLKSGIIGEIFSDFQQYDFMLNKEEFCIITTDGIEENKMKDFEAITMQNYSTHFIAFTMLYFAGSAFDDSSILIIKGTDDG</sequence>
<evidence type="ECO:0000259" key="1">
    <source>
        <dbReference type="Pfam" id="PF07228"/>
    </source>
</evidence>
<gene>
    <name evidence="2" type="ORF">MNB_SM-3-1248</name>
</gene>
<proteinExistence type="predicted"/>
<dbReference type="Gene3D" id="3.60.40.10">
    <property type="entry name" value="PPM-type phosphatase domain"/>
    <property type="match status" value="1"/>
</dbReference>
<dbReference type="EMBL" id="FPHP01000018">
    <property type="protein sequence ID" value="SFV75159.1"/>
    <property type="molecule type" value="Genomic_DNA"/>
</dbReference>
<reference evidence="2" key="1">
    <citation type="submission" date="2016-10" db="EMBL/GenBank/DDBJ databases">
        <authorList>
            <person name="de Groot N.N."/>
        </authorList>
    </citation>
    <scope>NUCLEOTIDE SEQUENCE</scope>
</reference>
<evidence type="ECO:0000313" key="2">
    <source>
        <dbReference type="EMBL" id="SFV75159.1"/>
    </source>
</evidence>
<dbReference type="Pfam" id="PF07228">
    <property type="entry name" value="SpoIIE"/>
    <property type="match status" value="1"/>
</dbReference>
<dbReference type="SUPFAM" id="SSF55874">
    <property type="entry name" value="ATPase domain of HSP90 chaperone/DNA topoisomerase II/histidine kinase"/>
    <property type="match status" value="1"/>
</dbReference>